<dbReference type="AlphaFoldDB" id="A0AAV4K9B6"/>
<evidence type="ECO:0008006" key="3">
    <source>
        <dbReference type="Google" id="ProtNLM"/>
    </source>
</evidence>
<sequence length="682" mass="76194">MLGAIQGELSVVPELRQLGDVLVYEEQLQGRSVEMELRLLETFLERCPSGYQMQPLSNVEAWKRAFEVAAEIIAFEAAWRPSGRLPAVGRSRYRRAEMQVRALQALGTPGLRVRDGQLLGEWRTAVHQGSDLARALIRKIGGALIIQRVFSLLERDDRSERYLTRRNAVLARDDGIPDIPWNHLLELASQAVSVTQLELAEPWDGRREKLWTRLLGVLRNLAAVYNVQFYNRFEGLLFHDLAGFARDVVLYDHLFTIPQWRPSDTPRLMTASFGWLPDSFQTNSGFSVRDAAVFAERLLEWQRQREGVPLVFSAETARQRCPELSDAALAALLDAASLPANRVNQGLHDPDSRPNSEHSFALRPLIEEGGRYLLFAAPWRAQAFFEVLESAARRWGETQQPRVNIRQKLGDAIEPFLREQLAAHGVRAVGGKAQDIPGDVECDAVVEAANLRVFIEAKSKVLTWAGRTGQDVYLLKDFANSGVYAAAQAVRNAAALIRHGHMRLVDADGHEAELVDQGDDVITLSLSLGEFGGLQTTAAFQEALVVMAEGGEFVAHRTLDDEERRALVEANQRSAQYRRAFEGLVKVDPTVVEERHGRRMFLSLAQFLVLLDGVSGAQQFANRLLELSAWAPISLDPYVPILMADGRRQPDLISTVLQAGDGQMFALKGPLETLGRRRLRPK</sequence>
<evidence type="ECO:0000313" key="2">
    <source>
        <dbReference type="Proteomes" id="UP000652720"/>
    </source>
</evidence>
<accession>A0AAV4K9B6</accession>
<name>A0AAV4K9B6_9DEIO</name>
<gene>
    <name evidence="1" type="ORF">GCM10010914_31350</name>
</gene>
<reference evidence="1" key="1">
    <citation type="journal article" date="2014" name="Int. J. Syst. Evol. Microbiol.">
        <title>Complete genome sequence of Corynebacterium casei LMG S-19264T (=DSM 44701T), isolated from a smear-ripened cheese.</title>
        <authorList>
            <consortium name="US DOE Joint Genome Institute (JGI-PGF)"/>
            <person name="Walter F."/>
            <person name="Albersmeier A."/>
            <person name="Kalinowski J."/>
            <person name="Ruckert C."/>
        </authorList>
    </citation>
    <scope>NUCLEOTIDE SEQUENCE</scope>
    <source>
        <strain evidence="1">CGMCC 1.8885</strain>
    </source>
</reference>
<proteinExistence type="predicted"/>
<organism evidence="1 2">
    <name type="scientific">Deinococcus wulumuqiensis</name>
    <dbReference type="NCBI Taxonomy" id="980427"/>
    <lineage>
        <taxon>Bacteria</taxon>
        <taxon>Thermotogati</taxon>
        <taxon>Deinococcota</taxon>
        <taxon>Deinococci</taxon>
        <taxon>Deinococcales</taxon>
        <taxon>Deinococcaceae</taxon>
        <taxon>Deinococcus</taxon>
    </lineage>
</organism>
<protein>
    <recommendedName>
        <fullName evidence="3">Restriction endonuclease type IV Mrr domain-containing protein</fullName>
    </recommendedName>
</protein>
<reference evidence="1" key="2">
    <citation type="submission" date="2023-08" db="EMBL/GenBank/DDBJ databases">
        <authorList>
            <person name="Sun Q."/>
            <person name="Zhou Y."/>
        </authorList>
    </citation>
    <scope>NUCLEOTIDE SEQUENCE</scope>
    <source>
        <strain evidence="1">CGMCC 1.8885</strain>
    </source>
</reference>
<comment type="caution">
    <text evidence="1">The sequence shown here is derived from an EMBL/GenBank/DDBJ whole genome shotgun (WGS) entry which is preliminary data.</text>
</comment>
<evidence type="ECO:0000313" key="1">
    <source>
        <dbReference type="EMBL" id="GGI94518.1"/>
    </source>
</evidence>
<dbReference type="Proteomes" id="UP000652720">
    <property type="component" value="Unassembled WGS sequence"/>
</dbReference>
<dbReference type="EMBL" id="BMMA01000063">
    <property type="protein sequence ID" value="GGI94518.1"/>
    <property type="molecule type" value="Genomic_DNA"/>
</dbReference>